<dbReference type="OrthoDB" id="496981at2759"/>
<dbReference type="InterPro" id="IPR029033">
    <property type="entry name" value="His_PPase_superfam"/>
</dbReference>
<protein>
    <recommendedName>
        <fullName evidence="3">Histidine phosphatase family protein</fullName>
    </recommendedName>
</protein>
<reference evidence="1" key="1">
    <citation type="journal article" date="2021" name="Nat. Commun.">
        <title>Genetic determinants of endophytism in the Arabidopsis root mycobiome.</title>
        <authorList>
            <person name="Mesny F."/>
            <person name="Miyauchi S."/>
            <person name="Thiergart T."/>
            <person name="Pickel B."/>
            <person name="Atanasova L."/>
            <person name="Karlsson M."/>
            <person name="Huettel B."/>
            <person name="Barry K.W."/>
            <person name="Haridas S."/>
            <person name="Chen C."/>
            <person name="Bauer D."/>
            <person name="Andreopoulos W."/>
            <person name="Pangilinan J."/>
            <person name="LaButti K."/>
            <person name="Riley R."/>
            <person name="Lipzen A."/>
            <person name="Clum A."/>
            <person name="Drula E."/>
            <person name="Henrissat B."/>
            <person name="Kohler A."/>
            <person name="Grigoriev I.V."/>
            <person name="Martin F.M."/>
            <person name="Hacquard S."/>
        </authorList>
    </citation>
    <scope>NUCLEOTIDE SEQUENCE</scope>
    <source>
        <strain evidence="1">MPI-SDFR-AT-0073</strain>
    </source>
</reference>
<dbReference type="Gene3D" id="3.40.50.1240">
    <property type="entry name" value="Phosphoglycerate mutase-like"/>
    <property type="match status" value="1"/>
</dbReference>
<dbReference type="EMBL" id="JAGPXC010000002">
    <property type="protein sequence ID" value="KAH6657964.1"/>
    <property type="molecule type" value="Genomic_DNA"/>
</dbReference>
<organism evidence="1 2">
    <name type="scientific">Truncatella angustata</name>
    <dbReference type="NCBI Taxonomy" id="152316"/>
    <lineage>
        <taxon>Eukaryota</taxon>
        <taxon>Fungi</taxon>
        <taxon>Dikarya</taxon>
        <taxon>Ascomycota</taxon>
        <taxon>Pezizomycotina</taxon>
        <taxon>Sordariomycetes</taxon>
        <taxon>Xylariomycetidae</taxon>
        <taxon>Amphisphaeriales</taxon>
        <taxon>Sporocadaceae</taxon>
        <taxon>Truncatella</taxon>
    </lineage>
</organism>
<dbReference type="RefSeq" id="XP_045962198.1">
    <property type="nucleotide sequence ID" value="XM_046095436.1"/>
</dbReference>
<dbReference type="GeneID" id="70124329"/>
<evidence type="ECO:0000313" key="1">
    <source>
        <dbReference type="EMBL" id="KAH6657964.1"/>
    </source>
</evidence>
<evidence type="ECO:0008006" key="3">
    <source>
        <dbReference type="Google" id="ProtNLM"/>
    </source>
</evidence>
<gene>
    <name evidence="1" type="ORF">BKA67DRAFT_203301</name>
</gene>
<evidence type="ECO:0000313" key="2">
    <source>
        <dbReference type="Proteomes" id="UP000758603"/>
    </source>
</evidence>
<comment type="caution">
    <text evidence="1">The sequence shown here is derived from an EMBL/GenBank/DDBJ whole genome shotgun (WGS) entry which is preliminary data.</text>
</comment>
<dbReference type="AlphaFoldDB" id="A0A9P9A1D1"/>
<accession>A0A9P9A1D1</accession>
<keyword evidence="2" id="KW-1185">Reference proteome</keyword>
<sequence>MPCAYKVPSGPDLILISPMGRNISTAIHTFPDMVSRIHNGLTEVQIWPDLRNACDRPSTFCLSRPYLRDTFLFFSTAPAVTTPRATLSARAGEATAQAERVRALVKQLTTQFRGICIFSHRKFISYLHESLDPFGVGEIRIYRFARGDENVQRYGFNALMRRPQDFGPTVIKELWAV</sequence>
<proteinExistence type="predicted"/>
<dbReference type="Proteomes" id="UP000758603">
    <property type="component" value="Unassembled WGS sequence"/>
</dbReference>
<name>A0A9P9A1D1_9PEZI</name>